<name>A0A6V8N4R2_9BACT</name>
<organism evidence="1 2">
    <name type="scientific">Geomonas limicola</name>
    <dbReference type="NCBI Taxonomy" id="2740186"/>
    <lineage>
        <taxon>Bacteria</taxon>
        <taxon>Pseudomonadati</taxon>
        <taxon>Thermodesulfobacteriota</taxon>
        <taxon>Desulfuromonadia</taxon>
        <taxon>Geobacterales</taxon>
        <taxon>Geobacteraceae</taxon>
        <taxon>Geomonas</taxon>
    </lineage>
</organism>
<reference evidence="2" key="1">
    <citation type="submission" date="2020-06" db="EMBL/GenBank/DDBJ databases">
        <title>Draft genomic sequecing of Geomonas sp. Red745.</title>
        <authorList>
            <person name="Itoh H."/>
            <person name="Xu Z.X."/>
            <person name="Ushijima N."/>
            <person name="Masuda Y."/>
            <person name="Shiratori Y."/>
            <person name="Senoo K."/>
        </authorList>
    </citation>
    <scope>NUCLEOTIDE SEQUENCE [LARGE SCALE GENOMIC DNA]</scope>
    <source>
        <strain evidence="2">Red745</strain>
    </source>
</reference>
<accession>A0A6V8N4R2</accession>
<sequence length="74" mass="8586">MRPNKDEETKLSERLARELPHGVKFLWDSHTGSLTFKTFCDDKLILTIGYGYPAYPLSEDAEFLVRRVKTILKV</sequence>
<keyword evidence="2" id="KW-1185">Reference proteome</keyword>
<dbReference type="Proteomes" id="UP000587586">
    <property type="component" value="Unassembled WGS sequence"/>
</dbReference>
<comment type="caution">
    <text evidence="1">The sequence shown here is derived from an EMBL/GenBank/DDBJ whole genome shotgun (WGS) entry which is preliminary data.</text>
</comment>
<evidence type="ECO:0000313" key="2">
    <source>
        <dbReference type="Proteomes" id="UP000587586"/>
    </source>
</evidence>
<dbReference type="EMBL" id="BLXZ01000002">
    <property type="protein sequence ID" value="GFO67506.1"/>
    <property type="molecule type" value="Genomic_DNA"/>
</dbReference>
<evidence type="ECO:0000313" key="1">
    <source>
        <dbReference type="EMBL" id="GFO67506.1"/>
    </source>
</evidence>
<proteinExistence type="predicted"/>
<protein>
    <submittedName>
        <fullName evidence="1">Uncharacterized protein</fullName>
    </submittedName>
</protein>
<dbReference type="AlphaFoldDB" id="A0A6V8N4R2"/>
<gene>
    <name evidence="1" type="ORF">GMLC_10850</name>
</gene>